<keyword evidence="1" id="KW-0732">Signal</keyword>
<gene>
    <name evidence="2" type="ORF">TSAR_004949</name>
</gene>
<evidence type="ECO:0000256" key="1">
    <source>
        <dbReference type="SAM" id="SignalP"/>
    </source>
</evidence>
<reference evidence="2 3" key="1">
    <citation type="journal article" date="2017" name="Curr. Biol.">
        <title>The Evolution of Venom by Co-option of Single-Copy Genes.</title>
        <authorList>
            <person name="Martinson E.O."/>
            <person name="Mrinalini"/>
            <person name="Kelkar Y.D."/>
            <person name="Chang C.H."/>
            <person name="Werren J.H."/>
        </authorList>
    </citation>
    <scope>NUCLEOTIDE SEQUENCE [LARGE SCALE GENOMIC DNA]</scope>
    <source>
        <strain evidence="2 3">Alberta</strain>
        <tissue evidence="2">Whole body</tissue>
    </source>
</reference>
<dbReference type="EMBL" id="NNAY01004426">
    <property type="protein sequence ID" value="OXU17921.1"/>
    <property type="molecule type" value="Genomic_DNA"/>
</dbReference>
<evidence type="ECO:0000313" key="2">
    <source>
        <dbReference type="EMBL" id="OXU17921.1"/>
    </source>
</evidence>
<feature type="signal peptide" evidence="1">
    <location>
        <begin position="1"/>
        <end position="19"/>
    </location>
</feature>
<dbReference type="Proteomes" id="UP000215335">
    <property type="component" value="Unassembled WGS sequence"/>
</dbReference>
<proteinExistence type="predicted"/>
<evidence type="ECO:0000313" key="3">
    <source>
        <dbReference type="Proteomes" id="UP000215335"/>
    </source>
</evidence>
<organism evidence="2 3">
    <name type="scientific">Trichomalopsis sarcophagae</name>
    <dbReference type="NCBI Taxonomy" id="543379"/>
    <lineage>
        <taxon>Eukaryota</taxon>
        <taxon>Metazoa</taxon>
        <taxon>Ecdysozoa</taxon>
        <taxon>Arthropoda</taxon>
        <taxon>Hexapoda</taxon>
        <taxon>Insecta</taxon>
        <taxon>Pterygota</taxon>
        <taxon>Neoptera</taxon>
        <taxon>Endopterygota</taxon>
        <taxon>Hymenoptera</taxon>
        <taxon>Apocrita</taxon>
        <taxon>Proctotrupomorpha</taxon>
        <taxon>Chalcidoidea</taxon>
        <taxon>Pteromalidae</taxon>
        <taxon>Pteromalinae</taxon>
        <taxon>Trichomalopsis</taxon>
    </lineage>
</organism>
<name>A0A232EHX6_9HYME</name>
<dbReference type="OrthoDB" id="6617264at2759"/>
<accession>A0A232EHX6</accession>
<dbReference type="AlphaFoldDB" id="A0A232EHX6"/>
<feature type="chain" id="PRO_5012940747" evidence="1">
    <location>
        <begin position="20"/>
        <end position="100"/>
    </location>
</feature>
<protein>
    <submittedName>
        <fullName evidence="2">Uncharacterized protein</fullName>
    </submittedName>
</protein>
<keyword evidence="3" id="KW-1185">Reference proteome</keyword>
<sequence length="100" mass="11066">MDLLKLLLSLGCLAILVFGSETSGELRRRKRYLIFPQGSNVQLVYCLTIGAYARDGDLVLGLTAALAWELPSKVEAKLTGLLHRRSRAVLYPKIEALLHS</sequence>
<comment type="caution">
    <text evidence="2">The sequence shown here is derived from an EMBL/GenBank/DDBJ whole genome shotgun (WGS) entry which is preliminary data.</text>
</comment>